<keyword evidence="4" id="KW-1185">Reference proteome</keyword>
<evidence type="ECO:0000313" key="3">
    <source>
        <dbReference type="EMBL" id="MDT0310585.1"/>
    </source>
</evidence>
<dbReference type="InterPro" id="IPR011047">
    <property type="entry name" value="Quinoprotein_ADH-like_sf"/>
</dbReference>
<evidence type="ECO:0000313" key="4">
    <source>
        <dbReference type="Proteomes" id="UP001183388"/>
    </source>
</evidence>
<feature type="domain" description="Pyrrolo-quinoline quinone repeat" evidence="2">
    <location>
        <begin position="250"/>
        <end position="396"/>
    </location>
</feature>
<reference evidence="4" key="1">
    <citation type="submission" date="2023-07" db="EMBL/GenBank/DDBJ databases">
        <title>30 novel species of actinomycetes from the DSMZ collection.</title>
        <authorList>
            <person name="Nouioui I."/>
        </authorList>
    </citation>
    <scope>NUCLEOTIDE SEQUENCE [LARGE SCALE GENOMIC DNA]</scope>
    <source>
        <strain evidence="4">DSM 44917</strain>
    </source>
</reference>
<dbReference type="PANTHER" id="PTHR34512:SF30">
    <property type="entry name" value="OUTER MEMBRANE PROTEIN ASSEMBLY FACTOR BAMB"/>
    <property type="match status" value="1"/>
</dbReference>
<feature type="compositionally biased region" description="Low complexity" evidence="1">
    <location>
        <begin position="155"/>
        <end position="176"/>
    </location>
</feature>
<feature type="region of interest" description="Disordered" evidence="1">
    <location>
        <begin position="218"/>
        <end position="245"/>
    </location>
</feature>
<organism evidence="3 4">
    <name type="scientific">Streptomyces boetiae</name>
    <dbReference type="NCBI Taxonomy" id="3075541"/>
    <lineage>
        <taxon>Bacteria</taxon>
        <taxon>Bacillati</taxon>
        <taxon>Actinomycetota</taxon>
        <taxon>Actinomycetes</taxon>
        <taxon>Kitasatosporales</taxon>
        <taxon>Streptomycetaceae</taxon>
        <taxon>Streptomyces</taxon>
    </lineage>
</organism>
<evidence type="ECO:0000256" key="1">
    <source>
        <dbReference type="SAM" id="MobiDB-lite"/>
    </source>
</evidence>
<dbReference type="Pfam" id="PF13360">
    <property type="entry name" value="PQQ_2"/>
    <property type="match status" value="1"/>
</dbReference>
<accession>A0ABU2LG72</accession>
<proteinExistence type="predicted"/>
<feature type="region of interest" description="Disordered" evidence="1">
    <location>
        <begin position="1"/>
        <end position="176"/>
    </location>
</feature>
<feature type="compositionally biased region" description="Low complexity" evidence="1">
    <location>
        <begin position="1"/>
        <end position="15"/>
    </location>
</feature>
<evidence type="ECO:0000259" key="2">
    <source>
        <dbReference type="Pfam" id="PF13360"/>
    </source>
</evidence>
<dbReference type="InterPro" id="IPR015943">
    <property type="entry name" value="WD40/YVTN_repeat-like_dom_sf"/>
</dbReference>
<dbReference type="Proteomes" id="UP001183388">
    <property type="component" value="Unassembled WGS sequence"/>
</dbReference>
<gene>
    <name evidence="3" type="ORF">RM780_27085</name>
</gene>
<feature type="non-terminal residue" evidence="3">
    <location>
        <position position="1"/>
    </location>
</feature>
<protein>
    <submittedName>
        <fullName evidence="3">PQQ-binding-like beta-propeller repeat protein</fullName>
    </submittedName>
</protein>
<dbReference type="Gene3D" id="2.130.10.10">
    <property type="entry name" value="YVTN repeat-like/Quinoprotein amine dehydrogenase"/>
    <property type="match status" value="2"/>
</dbReference>
<feature type="compositionally biased region" description="Low complexity" evidence="1">
    <location>
        <begin position="43"/>
        <end position="59"/>
    </location>
</feature>
<feature type="compositionally biased region" description="Basic and acidic residues" evidence="1">
    <location>
        <begin position="99"/>
        <end position="110"/>
    </location>
</feature>
<dbReference type="SUPFAM" id="SSF50998">
    <property type="entry name" value="Quinoprotein alcohol dehydrogenase-like"/>
    <property type="match status" value="2"/>
</dbReference>
<dbReference type="EMBL" id="JAVREN010000081">
    <property type="protein sequence ID" value="MDT0310585.1"/>
    <property type="molecule type" value="Genomic_DNA"/>
</dbReference>
<sequence length="658" mass="67370">IRTLVDADAVAPPDAAEADATEKRPRAAGPLPEPAPERPRAPRPLTVSEPPEVPAAEPAPEGPPTPEASAPDHRDERPALERPLTPPAPPVPPVGEASAPDHRDERHALERPLTPPAPPAAEAAPERLTPDRPLTAPADADASCGRSPAAEPSTRAQAPEPASARPSAPGALGTDAAAGAPPLPAARISRKAGVIAAALSLLAGGAVLYIAADDDAPAAEAAPEGGSGAENGDANRDTPGTLPADPISAALAWESAAPAPAPEGSSRPAVARGVWFTGDDLVRAMPGGLFSRDLATGAENWTVPLEPGGLCGASPAASRDRVALLHGPACARLTVVDIAAGAEVMTTPLDSLWPANENASLAILGDTVAIGTGAGSMGFRVGDGTKLWESNTTDRCRDTDYTVLDGTFVSRQSCGFGRDGGSVRATDESGAELWEWEFGPAHAGRPFQVDAVISAEPLVVAATVREEDGSSAPRVLVVSEDHASVARELDLNAAPYLGPCRRDAFHDCWPAVVHDGLLYLSTNLPPEAPGAVPGETPGGGNRVVALDLGTGRPRFEVPAEGGGRILPFAVQDGRVLAYEPASGQVEGLVVAIDPATGQAGRAMFLDPSARAREAALMNGPAIHDQRPLWHGPSRTLVLAGLAFPPGEGRDRPALLVYR</sequence>
<name>A0ABU2LG72_9ACTN</name>
<dbReference type="RefSeq" id="WP_311633549.1">
    <property type="nucleotide sequence ID" value="NZ_JAVREN010000081.1"/>
</dbReference>
<comment type="caution">
    <text evidence="3">The sequence shown here is derived from an EMBL/GenBank/DDBJ whole genome shotgun (WGS) entry which is preliminary data.</text>
</comment>
<dbReference type="InterPro" id="IPR002372">
    <property type="entry name" value="PQQ_rpt_dom"/>
</dbReference>
<dbReference type="PANTHER" id="PTHR34512">
    <property type="entry name" value="CELL SURFACE PROTEIN"/>
    <property type="match status" value="1"/>
</dbReference>
<feature type="compositionally biased region" description="Pro residues" evidence="1">
    <location>
        <begin position="84"/>
        <end position="93"/>
    </location>
</feature>
<feature type="compositionally biased region" description="Basic and acidic residues" evidence="1">
    <location>
        <begin position="70"/>
        <end position="80"/>
    </location>
</feature>